<evidence type="ECO:0000313" key="3">
    <source>
        <dbReference type="Proteomes" id="UP000269221"/>
    </source>
</evidence>
<organism evidence="2 3">
    <name type="scientific">Hirundo rustica rustica</name>
    <dbReference type="NCBI Taxonomy" id="333673"/>
    <lineage>
        <taxon>Eukaryota</taxon>
        <taxon>Metazoa</taxon>
        <taxon>Chordata</taxon>
        <taxon>Craniata</taxon>
        <taxon>Vertebrata</taxon>
        <taxon>Euteleostomi</taxon>
        <taxon>Archelosauria</taxon>
        <taxon>Archosauria</taxon>
        <taxon>Dinosauria</taxon>
        <taxon>Saurischia</taxon>
        <taxon>Theropoda</taxon>
        <taxon>Coelurosauria</taxon>
        <taxon>Aves</taxon>
        <taxon>Neognathae</taxon>
        <taxon>Neoaves</taxon>
        <taxon>Telluraves</taxon>
        <taxon>Australaves</taxon>
        <taxon>Passeriformes</taxon>
        <taxon>Sylvioidea</taxon>
        <taxon>Hirundinidae</taxon>
        <taxon>Hirundo</taxon>
    </lineage>
</organism>
<comment type="caution">
    <text evidence="2">The sequence shown here is derived from an EMBL/GenBank/DDBJ whole genome shotgun (WGS) entry which is preliminary data.</text>
</comment>
<reference evidence="2 3" key="1">
    <citation type="submission" date="2018-07" db="EMBL/GenBank/DDBJ databases">
        <title>A high quality draft genome assembly of the barn swallow (H. rustica rustica).</title>
        <authorList>
            <person name="Formenti G."/>
            <person name="Chiara M."/>
            <person name="Poveda L."/>
            <person name="Francoijs K.-J."/>
            <person name="Bonisoli-Alquati A."/>
            <person name="Canova L."/>
            <person name="Gianfranceschi L."/>
            <person name="Horner D.S."/>
            <person name="Saino N."/>
        </authorList>
    </citation>
    <scope>NUCLEOTIDE SEQUENCE [LARGE SCALE GENOMIC DNA]</scope>
    <source>
        <strain evidence="2">Chelidonia</strain>
        <tissue evidence="2">Blood</tissue>
    </source>
</reference>
<keyword evidence="1" id="KW-0732">Signal</keyword>
<dbReference type="EMBL" id="QRBI01000120">
    <property type="protein sequence ID" value="RMC07705.1"/>
    <property type="molecule type" value="Genomic_DNA"/>
</dbReference>
<dbReference type="Proteomes" id="UP000269221">
    <property type="component" value="Unassembled WGS sequence"/>
</dbReference>
<protein>
    <submittedName>
        <fullName evidence="2">Uncharacterized protein</fullName>
    </submittedName>
</protein>
<dbReference type="AlphaFoldDB" id="A0A3M0K370"/>
<accession>A0A3M0K370</accession>
<evidence type="ECO:0000256" key="1">
    <source>
        <dbReference type="SAM" id="SignalP"/>
    </source>
</evidence>
<gene>
    <name evidence="2" type="ORF">DUI87_17182</name>
</gene>
<feature type="chain" id="PRO_5018309568" evidence="1">
    <location>
        <begin position="30"/>
        <end position="165"/>
    </location>
</feature>
<sequence>MLRSAPTFPVLKPVLSIVVGLSVPGALWCSSDKLQWNPTQKTLIRWLPPVVCDCVDSVIACVPAQAASCKETLLGKVAAFTIHAHSLQRYRPYGKAQLLWTLSLWKRKQIHSLQLKEWPEQAEYLGDNGKIEGKERILVVEKRREVDAKYFSRTDGCLEEIAKLG</sequence>
<proteinExistence type="predicted"/>
<feature type="signal peptide" evidence="1">
    <location>
        <begin position="1"/>
        <end position="29"/>
    </location>
</feature>
<evidence type="ECO:0000313" key="2">
    <source>
        <dbReference type="EMBL" id="RMC07705.1"/>
    </source>
</evidence>
<name>A0A3M0K370_HIRRU</name>
<keyword evidence="3" id="KW-1185">Reference proteome</keyword>